<dbReference type="Proteomes" id="UP000016933">
    <property type="component" value="Unassembled WGS sequence"/>
</dbReference>
<organism evidence="1 2">
    <name type="scientific">Dothistroma septosporum (strain NZE10 / CBS 128990)</name>
    <name type="common">Red band needle blight fungus</name>
    <name type="synonym">Mycosphaerella pini</name>
    <dbReference type="NCBI Taxonomy" id="675120"/>
    <lineage>
        <taxon>Eukaryota</taxon>
        <taxon>Fungi</taxon>
        <taxon>Dikarya</taxon>
        <taxon>Ascomycota</taxon>
        <taxon>Pezizomycotina</taxon>
        <taxon>Dothideomycetes</taxon>
        <taxon>Dothideomycetidae</taxon>
        <taxon>Mycosphaerellales</taxon>
        <taxon>Mycosphaerellaceae</taxon>
        <taxon>Dothistroma</taxon>
    </lineage>
</organism>
<dbReference type="EMBL" id="KB446544">
    <property type="protein sequence ID" value="EME39896.1"/>
    <property type="molecule type" value="Genomic_DNA"/>
</dbReference>
<keyword evidence="2" id="KW-1185">Reference proteome</keyword>
<reference evidence="2" key="1">
    <citation type="journal article" date="2012" name="PLoS Genet.">
        <title>The genomes of the fungal plant pathogens Cladosporium fulvum and Dothistroma septosporum reveal adaptation to different hosts and lifestyles but also signatures of common ancestry.</title>
        <authorList>
            <person name="de Wit P.J.G.M."/>
            <person name="van der Burgt A."/>
            <person name="Oekmen B."/>
            <person name="Stergiopoulos I."/>
            <person name="Abd-Elsalam K.A."/>
            <person name="Aerts A.L."/>
            <person name="Bahkali A.H."/>
            <person name="Beenen H.G."/>
            <person name="Chettri P."/>
            <person name="Cox M.P."/>
            <person name="Datema E."/>
            <person name="de Vries R.P."/>
            <person name="Dhillon B."/>
            <person name="Ganley A.R."/>
            <person name="Griffiths S.A."/>
            <person name="Guo Y."/>
            <person name="Hamelin R.C."/>
            <person name="Henrissat B."/>
            <person name="Kabir M.S."/>
            <person name="Jashni M.K."/>
            <person name="Kema G."/>
            <person name="Klaubauf S."/>
            <person name="Lapidus A."/>
            <person name="Levasseur A."/>
            <person name="Lindquist E."/>
            <person name="Mehrabi R."/>
            <person name="Ohm R.A."/>
            <person name="Owen T.J."/>
            <person name="Salamov A."/>
            <person name="Schwelm A."/>
            <person name="Schijlen E."/>
            <person name="Sun H."/>
            <person name="van den Burg H.A."/>
            <person name="van Ham R.C.H.J."/>
            <person name="Zhang S."/>
            <person name="Goodwin S.B."/>
            <person name="Grigoriev I.V."/>
            <person name="Collemare J."/>
            <person name="Bradshaw R.E."/>
        </authorList>
    </citation>
    <scope>NUCLEOTIDE SEQUENCE [LARGE SCALE GENOMIC DNA]</scope>
    <source>
        <strain evidence="2">NZE10 / CBS 128990</strain>
    </source>
</reference>
<proteinExistence type="predicted"/>
<dbReference type="HOGENOM" id="CLU_1635339_0_0_1"/>
<evidence type="ECO:0000313" key="1">
    <source>
        <dbReference type="EMBL" id="EME39896.1"/>
    </source>
</evidence>
<name>N1PF18_DOTSN</name>
<dbReference type="AlphaFoldDB" id="N1PF18"/>
<evidence type="ECO:0000313" key="2">
    <source>
        <dbReference type="Proteomes" id="UP000016933"/>
    </source>
</evidence>
<reference evidence="1 2" key="2">
    <citation type="journal article" date="2012" name="PLoS Pathog.">
        <title>Diverse lifestyles and strategies of plant pathogenesis encoded in the genomes of eighteen Dothideomycetes fungi.</title>
        <authorList>
            <person name="Ohm R.A."/>
            <person name="Feau N."/>
            <person name="Henrissat B."/>
            <person name="Schoch C.L."/>
            <person name="Horwitz B.A."/>
            <person name="Barry K.W."/>
            <person name="Condon B.J."/>
            <person name="Copeland A.C."/>
            <person name="Dhillon B."/>
            <person name="Glaser F."/>
            <person name="Hesse C.N."/>
            <person name="Kosti I."/>
            <person name="LaButti K."/>
            <person name="Lindquist E.A."/>
            <person name="Lucas S."/>
            <person name="Salamov A.A."/>
            <person name="Bradshaw R.E."/>
            <person name="Ciuffetti L."/>
            <person name="Hamelin R.C."/>
            <person name="Kema G.H.J."/>
            <person name="Lawrence C."/>
            <person name="Scott J.A."/>
            <person name="Spatafora J.W."/>
            <person name="Turgeon B.G."/>
            <person name="de Wit P.J.G.M."/>
            <person name="Zhong S."/>
            <person name="Goodwin S.B."/>
            <person name="Grigoriev I.V."/>
        </authorList>
    </citation>
    <scope>NUCLEOTIDE SEQUENCE [LARGE SCALE GENOMIC DNA]</scope>
    <source>
        <strain evidence="2">NZE10 / CBS 128990</strain>
    </source>
</reference>
<protein>
    <submittedName>
        <fullName evidence="1">Uncharacterized protein</fullName>
    </submittedName>
</protein>
<sequence length="162" mass="18184">MTTDEAESEGHITPSDDSVYQIHEANKRKLLVCTNEYSQMLHRAPELTLFVKNYMHQYQAELLSVNPAVKGATVHLRKLLADLVHETLDAALADVLVAVKAQEPKMIANDRYVERVNDDVTTFEEAVSQQNELAVKVQYELGFLVGVAKEAVDDELLSLHVH</sequence>
<gene>
    <name evidence="1" type="ORF">DOTSEDRAFT_27843</name>
</gene>
<dbReference type="OMA" id="MIANDRY"/>
<accession>N1PF18</accession>